<gene>
    <name evidence="4" type="ORF">HF861_01615</name>
</gene>
<reference evidence="4 5" key="1">
    <citation type="submission" date="2020-04" db="EMBL/GenBank/DDBJ databases">
        <authorList>
            <person name="Hitch T.C.A."/>
            <person name="Wylensek D."/>
            <person name="Clavel T."/>
        </authorList>
    </citation>
    <scope>NUCLEOTIDE SEQUENCE [LARGE SCALE GENOMIC DNA]</scope>
    <source>
        <strain evidence="4 5">BSM-383-APC-22F</strain>
    </source>
</reference>
<keyword evidence="2 4" id="KW-0808">Transferase</keyword>
<dbReference type="GO" id="GO:0016757">
    <property type="term" value="F:glycosyltransferase activity"/>
    <property type="evidence" value="ECO:0007669"/>
    <property type="project" value="UniProtKB-KW"/>
</dbReference>
<dbReference type="Gene3D" id="3.90.550.10">
    <property type="entry name" value="Spore Coat Polysaccharide Biosynthesis Protein SpsA, Chain A"/>
    <property type="match status" value="1"/>
</dbReference>
<accession>A0A7X9RG86</accession>
<dbReference type="PANTHER" id="PTHR22916">
    <property type="entry name" value="GLYCOSYLTRANSFERASE"/>
    <property type="match status" value="1"/>
</dbReference>
<dbReference type="InterPro" id="IPR001173">
    <property type="entry name" value="Glyco_trans_2-like"/>
</dbReference>
<dbReference type="RefSeq" id="WP_168964616.1">
    <property type="nucleotide sequence ID" value="NZ_JABAFR010000002.1"/>
</dbReference>
<feature type="domain" description="Glycosyltransferase 2-like" evidence="3">
    <location>
        <begin position="4"/>
        <end position="133"/>
    </location>
</feature>
<dbReference type="EMBL" id="JABAFR010000002">
    <property type="protein sequence ID" value="NME43585.1"/>
    <property type="molecule type" value="Genomic_DNA"/>
</dbReference>
<dbReference type="InterPro" id="IPR029044">
    <property type="entry name" value="Nucleotide-diphossugar_trans"/>
</dbReference>
<proteinExistence type="predicted"/>
<evidence type="ECO:0000256" key="2">
    <source>
        <dbReference type="ARBA" id="ARBA00022679"/>
    </source>
</evidence>
<name>A0A7X9RG86_9FIRM</name>
<organism evidence="4 5">
    <name type="scientific">Faecalicoccus pleomorphus</name>
    <dbReference type="NCBI Taxonomy" id="1323"/>
    <lineage>
        <taxon>Bacteria</taxon>
        <taxon>Bacillati</taxon>
        <taxon>Bacillota</taxon>
        <taxon>Erysipelotrichia</taxon>
        <taxon>Erysipelotrichales</taxon>
        <taxon>Erysipelotrichaceae</taxon>
        <taxon>Faecalicoccus</taxon>
    </lineage>
</organism>
<dbReference type="AlphaFoldDB" id="A0A7X9RG86"/>
<comment type="caution">
    <text evidence="4">The sequence shown here is derived from an EMBL/GenBank/DDBJ whole genome shotgun (WGS) entry which is preliminary data.</text>
</comment>
<dbReference type="Proteomes" id="UP000540014">
    <property type="component" value="Unassembled WGS sequence"/>
</dbReference>
<dbReference type="PANTHER" id="PTHR22916:SF51">
    <property type="entry name" value="GLYCOSYLTRANSFERASE EPSH-RELATED"/>
    <property type="match status" value="1"/>
</dbReference>
<keyword evidence="1" id="KW-0328">Glycosyltransferase</keyword>
<dbReference type="Pfam" id="PF00535">
    <property type="entry name" value="Glycos_transf_2"/>
    <property type="match status" value="1"/>
</dbReference>
<evidence type="ECO:0000256" key="1">
    <source>
        <dbReference type="ARBA" id="ARBA00022676"/>
    </source>
</evidence>
<evidence type="ECO:0000313" key="4">
    <source>
        <dbReference type="EMBL" id="NME43585.1"/>
    </source>
</evidence>
<sequence>MKLSIIVPVYQVEAHIDECITSILDQTFRDFELILVDDGSLDRCPAICDVYAQKDSRIRVIHQKNQGLSAARNTGLQAARGDYIGFVDSDDFIEASMYEKLLDNLEREKADISVCGRYKVWGDKKIQEQKSNVYKVMDSAQALALMNTNVLGYFDVAAWDKIYKRSCFKGIEFPEGKLCEDWFVMYKLFFNARRIVYDSIPLYNYRQRTGSITHGKKVNTMSLAASLEVLNFVRTQQPRYVREAQFAYVFAGIGVIDNYIEQSSIDRKSIDAVYKKIKPYLQTTYRYPGLKGKRKVQLFMVKKAMPLYICCFKWIKRRMRG</sequence>
<dbReference type="CDD" id="cd00761">
    <property type="entry name" value="Glyco_tranf_GTA_type"/>
    <property type="match status" value="1"/>
</dbReference>
<protein>
    <submittedName>
        <fullName evidence="4">Glycosyltransferase</fullName>
    </submittedName>
</protein>
<dbReference type="SUPFAM" id="SSF53448">
    <property type="entry name" value="Nucleotide-diphospho-sugar transferases"/>
    <property type="match status" value="1"/>
</dbReference>
<evidence type="ECO:0000259" key="3">
    <source>
        <dbReference type="Pfam" id="PF00535"/>
    </source>
</evidence>
<evidence type="ECO:0000313" key="5">
    <source>
        <dbReference type="Proteomes" id="UP000540014"/>
    </source>
</evidence>